<name>A0A2K8KL86_9GAMM</name>
<dbReference type="GO" id="GO:0004852">
    <property type="term" value="F:uroporphyrinogen-III synthase activity"/>
    <property type="evidence" value="ECO:0007669"/>
    <property type="project" value="UniProtKB-EC"/>
</dbReference>
<protein>
    <submittedName>
        <fullName evidence="2">Uroporphyrinogen-III synthase</fullName>
        <ecNumber evidence="2">4.2.1.75</ecNumber>
    </submittedName>
</protein>
<dbReference type="GO" id="GO:0033014">
    <property type="term" value="P:tetrapyrrole biosynthetic process"/>
    <property type="evidence" value="ECO:0007669"/>
    <property type="project" value="InterPro"/>
</dbReference>
<gene>
    <name evidence="2" type="ORF">REIFOR_00505</name>
</gene>
<keyword evidence="3" id="KW-1185">Reference proteome</keyword>
<dbReference type="EC" id="4.2.1.75" evidence="2"/>
<dbReference type="Proteomes" id="UP000229757">
    <property type="component" value="Chromosome"/>
</dbReference>
<dbReference type="Pfam" id="PF02602">
    <property type="entry name" value="HEM4"/>
    <property type="match status" value="1"/>
</dbReference>
<evidence type="ECO:0000313" key="3">
    <source>
        <dbReference type="Proteomes" id="UP000229757"/>
    </source>
</evidence>
<dbReference type="InterPro" id="IPR036108">
    <property type="entry name" value="4pyrrol_syn_uPrphyn_synt_sf"/>
</dbReference>
<dbReference type="CDD" id="cd06578">
    <property type="entry name" value="HemD"/>
    <property type="match status" value="1"/>
</dbReference>
<dbReference type="RefSeq" id="WP_100256060.1">
    <property type="nucleotide sequence ID" value="NZ_CP011797.1"/>
</dbReference>
<dbReference type="KEGG" id="rfo:REIFOR_00505"/>
<proteinExistence type="predicted"/>
<organism evidence="2 3">
    <name type="scientific">Reinekea forsetii</name>
    <dbReference type="NCBI Taxonomy" id="1336806"/>
    <lineage>
        <taxon>Bacteria</taxon>
        <taxon>Pseudomonadati</taxon>
        <taxon>Pseudomonadota</taxon>
        <taxon>Gammaproteobacteria</taxon>
        <taxon>Oceanospirillales</taxon>
        <taxon>Saccharospirillaceae</taxon>
        <taxon>Reinekea</taxon>
    </lineage>
</organism>
<dbReference type="InterPro" id="IPR003754">
    <property type="entry name" value="4pyrrol_synth_uPrphyn_synth"/>
</dbReference>
<dbReference type="AlphaFoldDB" id="A0A2K8KL86"/>
<dbReference type="EMBL" id="CP011797">
    <property type="protein sequence ID" value="ATX75675.1"/>
    <property type="molecule type" value="Genomic_DNA"/>
</dbReference>
<accession>A0A2K8KL86</accession>
<evidence type="ECO:0000259" key="1">
    <source>
        <dbReference type="Pfam" id="PF02602"/>
    </source>
</evidence>
<dbReference type="SUPFAM" id="SSF69618">
    <property type="entry name" value="HemD-like"/>
    <property type="match status" value="1"/>
</dbReference>
<dbReference type="OrthoDB" id="9787650at2"/>
<sequence length="252" mass="28153">MRLLVPKATADQARWQSIVEQAPGSLQFVDPWRLTPLPETPSQKHTWLNLDRYQAVLCVSAQAAQALVQAIDTYWPQAPAEVSWLCNGPQTASVLRSAGLTATHPERGYTAEDVLRLDVCQVKNDDNWLIVKGVGGRLIYADTLTQRGARVDSIDVYQRGLIPEALTKLVQLAPQHDAIWVSSEYFGQQLLASAPTFWHAWPGQWWLSSPRLVQWAQREGLQTIVPGQGATPEALYQLMMSVAQRNAVPKHR</sequence>
<reference evidence="2 3" key="1">
    <citation type="journal article" date="2017" name="Environ. Microbiol.">
        <title>Genomic and physiological analyses of 'Reinekea forsetii' reveal a versatile opportunistic lifestyle during spring algae blooms.</title>
        <authorList>
            <person name="Avci B."/>
            <person name="Hahnke R.L."/>
            <person name="Chafee M."/>
            <person name="Fischer T."/>
            <person name="Gruber-Vodicka H."/>
            <person name="Tegetmeyer H.E."/>
            <person name="Harder J."/>
            <person name="Fuchs B.M."/>
            <person name="Amann R.I."/>
            <person name="Teeling H."/>
        </authorList>
    </citation>
    <scope>NUCLEOTIDE SEQUENCE [LARGE SCALE GENOMIC DNA]</scope>
    <source>
        <strain evidence="2 3">Hel1_31_D35</strain>
    </source>
</reference>
<dbReference type="Gene3D" id="3.40.50.10090">
    <property type="match status" value="2"/>
</dbReference>
<keyword evidence="2" id="KW-0456">Lyase</keyword>
<feature type="domain" description="Tetrapyrrole biosynthesis uroporphyrinogen III synthase" evidence="1">
    <location>
        <begin position="40"/>
        <end position="195"/>
    </location>
</feature>
<evidence type="ECO:0000313" key="2">
    <source>
        <dbReference type="EMBL" id="ATX75675.1"/>
    </source>
</evidence>